<evidence type="ECO:0000313" key="1">
    <source>
        <dbReference type="EMBL" id="PNF27560.1"/>
    </source>
</evidence>
<name>A0A2J7QG49_9NEOP</name>
<reference evidence="1 2" key="1">
    <citation type="submission" date="2017-12" db="EMBL/GenBank/DDBJ databases">
        <title>Hemimetabolous genomes reveal molecular basis of termite eusociality.</title>
        <authorList>
            <person name="Harrison M.C."/>
            <person name="Jongepier E."/>
            <person name="Robertson H.M."/>
            <person name="Arning N."/>
            <person name="Bitard-Feildel T."/>
            <person name="Chao H."/>
            <person name="Childers C.P."/>
            <person name="Dinh H."/>
            <person name="Doddapaneni H."/>
            <person name="Dugan S."/>
            <person name="Gowin J."/>
            <person name="Greiner C."/>
            <person name="Han Y."/>
            <person name="Hu H."/>
            <person name="Hughes D.S.T."/>
            <person name="Huylmans A.-K."/>
            <person name="Kemena C."/>
            <person name="Kremer L.P.M."/>
            <person name="Lee S.L."/>
            <person name="Lopez-Ezquerra A."/>
            <person name="Mallet L."/>
            <person name="Monroy-Kuhn J.M."/>
            <person name="Moser A."/>
            <person name="Murali S.C."/>
            <person name="Muzny D.M."/>
            <person name="Otani S."/>
            <person name="Piulachs M.-D."/>
            <person name="Poelchau M."/>
            <person name="Qu J."/>
            <person name="Schaub F."/>
            <person name="Wada-Katsumata A."/>
            <person name="Worley K.C."/>
            <person name="Xie Q."/>
            <person name="Ylla G."/>
            <person name="Poulsen M."/>
            <person name="Gibbs R.A."/>
            <person name="Schal C."/>
            <person name="Richards S."/>
            <person name="Belles X."/>
            <person name="Korb J."/>
            <person name="Bornberg-Bauer E."/>
        </authorList>
    </citation>
    <scope>NUCLEOTIDE SEQUENCE [LARGE SCALE GENOMIC DNA]</scope>
    <source>
        <tissue evidence="1">Whole body</tissue>
    </source>
</reference>
<organism evidence="1 2">
    <name type="scientific">Cryptotermes secundus</name>
    <dbReference type="NCBI Taxonomy" id="105785"/>
    <lineage>
        <taxon>Eukaryota</taxon>
        <taxon>Metazoa</taxon>
        <taxon>Ecdysozoa</taxon>
        <taxon>Arthropoda</taxon>
        <taxon>Hexapoda</taxon>
        <taxon>Insecta</taxon>
        <taxon>Pterygota</taxon>
        <taxon>Neoptera</taxon>
        <taxon>Polyneoptera</taxon>
        <taxon>Dictyoptera</taxon>
        <taxon>Blattodea</taxon>
        <taxon>Blattoidea</taxon>
        <taxon>Termitoidae</taxon>
        <taxon>Kalotermitidae</taxon>
        <taxon>Cryptotermitinae</taxon>
        <taxon>Cryptotermes</taxon>
    </lineage>
</organism>
<evidence type="ECO:0000313" key="2">
    <source>
        <dbReference type="Proteomes" id="UP000235965"/>
    </source>
</evidence>
<dbReference type="Proteomes" id="UP000235965">
    <property type="component" value="Unassembled WGS sequence"/>
</dbReference>
<keyword evidence="2" id="KW-1185">Reference proteome</keyword>
<protein>
    <submittedName>
        <fullName evidence="1">Uncharacterized protein</fullName>
    </submittedName>
</protein>
<dbReference type="EMBL" id="NEVH01014836">
    <property type="protein sequence ID" value="PNF27560.1"/>
    <property type="molecule type" value="Genomic_DNA"/>
</dbReference>
<comment type="caution">
    <text evidence="1">The sequence shown here is derived from an EMBL/GenBank/DDBJ whole genome shotgun (WGS) entry which is preliminary data.</text>
</comment>
<proteinExistence type="predicted"/>
<dbReference type="AlphaFoldDB" id="A0A2J7QG49"/>
<dbReference type="InParanoid" id="A0A2J7QG49"/>
<sequence length="90" mass="10823">MLLSLHWNLEKNRDINIANKCFENVAQFKYFGTIVINQNILNSSRLLSKKVKIRMYKTIILPVVLYERKILSLTLMEKHRLTMKRVIFWV</sequence>
<accession>A0A2J7QG49</accession>
<gene>
    <name evidence="1" type="ORF">B7P43_G02867</name>
</gene>